<organism evidence="2 3">
    <name type="scientific">Eumeta variegata</name>
    <name type="common">Bagworm moth</name>
    <name type="synonym">Eumeta japonica</name>
    <dbReference type="NCBI Taxonomy" id="151549"/>
    <lineage>
        <taxon>Eukaryota</taxon>
        <taxon>Metazoa</taxon>
        <taxon>Ecdysozoa</taxon>
        <taxon>Arthropoda</taxon>
        <taxon>Hexapoda</taxon>
        <taxon>Insecta</taxon>
        <taxon>Pterygota</taxon>
        <taxon>Neoptera</taxon>
        <taxon>Endopterygota</taxon>
        <taxon>Lepidoptera</taxon>
        <taxon>Glossata</taxon>
        <taxon>Ditrysia</taxon>
        <taxon>Tineoidea</taxon>
        <taxon>Psychidae</taxon>
        <taxon>Oiketicinae</taxon>
        <taxon>Eumeta</taxon>
    </lineage>
</organism>
<evidence type="ECO:0000313" key="3">
    <source>
        <dbReference type="Proteomes" id="UP000299102"/>
    </source>
</evidence>
<name>A0A4C1V1Q6_EUMVA</name>
<evidence type="ECO:0000256" key="1">
    <source>
        <dbReference type="SAM" id="MobiDB-lite"/>
    </source>
</evidence>
<dbReference type="Proteomes" id="UP000299102">
    <property type="component" value="Unassembled WGS sequence"/>
</dbReference>
<proteinExistence type="predicted"/>
<accession>A0A4C1V1Q6</accession>
<dbReference type="EMBL" id="BGZK01000264">
    <property type="protein sequence ID" value="GBP32738.1"/>
    <property type="molecule type" value="Genomic_DNA"/>
</dbReference>
<reference evidence="2 3" key="1">
    <citation type="journal article" date="2019" name="Commun. Biol.">
        <title>The bagworm genome reveals a unique fibroin gene that provides high tensile strength.</title>
        <authorList>
            <person name="Kono N."/>
            <person name="Nakamura H."/>
            <person name="Ohtoshi R."/>
            <person name="Tomita M."/>
            <person name="Numata K."/>
            <person name="Arakawa K."/>
        </authorList>
    </citation>
    <scope>NUCLEOTIDE SEQUENCE [LARGE SCALE GENOMIC DNA]</scope>
</reference>
<gene>
    <name evidence="2" type="ORF">EVAR_18890_1</name>
</gene>
<feature type="region of interest" description="Disordered" evidence="1">
    <location>
        <begin position="1"/>
        <end position="23"/>
    </location>
</feature>
<sequence>MLRYLQPRNKLHKTGDGPPTKRRNHPTFQTFYLTWHSECCGAVVRHIYYVLLLISSGQSPVRQTASCIVSGVVPRLSTDIDTILICIETTSISIEVVALNTRTPRNLPALFCLMTVQYAN</sequence>
<protein>
    <submittedName>
        <fullName evidence="2">Uncharacterized protein</fullName>
    </submittedName>
</protein>
<dbReference type="AlphaFoldDB" id="A0A4C1V1Q6"/>
<evidence type="ECO:0000313" key="2">
    <source>
        <dbReference type="EMBL" id="GBP32738.1"/>
    </source>
</evidence>
<comment type="caution">
    <text evidence="2">The sequence shown here is derived from an EMBL/GenBank/DDBJ whole genome shotgun (WGS) entry which is preliminary data.</text>
</comment>
<keyword evidence="3" id="KW-1185">Reference proteome</keyword>